<comment type="subcellular location">
    <subcellularLocation>
        <location evidence="1">Cell outer membrane</location>
        <topology evidence="1">Multi-pass membrane protein</topology>
    </subcellularLocation>
</comment>
<name>A0ABV1SI88_9RHOB</name>
<reference evidence="9 10" key="2">
    <citation type="submission" date="2024-06" db="EMBL/GenBank/DDBJ databases">
        <title>Thioclava kandeliae sp. nov. from a rhizosphere soil sample of Kandelia candel in a mangrove.</title>
        <authorList>
            <person name="Mu T."/>
        </authorList>
    </citation>
    <scope>NUCLEOTIDE SEQUENCE [LARGE SCALE GENOMIC DNA]</scope>
    <source>
        <strain evidence="9 10">CPCC 100088</strain>
    </source>
</reference>
<keyword evidence="4" id="KW-0812">Transmembrane</keyword>
<protein>
    <submittedName>
        <fullName evidence="9">Outer membrane protein transport protein</fullName>
    </submittedName>
</protein>
<evidence type="ECO:0000256" key="5">
    <source>
        <dbReference type="ARBA" id="ARBA00022729"/>
    </source>
</evidence>
<evidence type="ECO:0000256" key="2">
    <source>
        <dbReference type="ARBA" id="ARBA00008163"/>
    </source>
</evidence>
<dbReference type="InterPro" id="IPR005017">
    <property type="entry name" value="OMPP1/FadL/TodX"/>
</dbReference>
<accession>A0ABV1SI88</accession>
<comment type="caution">
    <text evidence="9">The sequence shown here is derived from an EMBL/GenBank/DDBJ whole genome shotgun (WGS) entry which is preliminary data.</text>
</comment>
<dbReference type="Proteomes" id="UP001438953">
    <property type="component" value="Unassembled WGS sequence"/>
</dbReference>
<evidence type="ECO:0000313" key="9">
    <source>
        <dbReference type="EMBL" id="MER5172607.1"/>
    </source>
</evidence>
<keyword evidence="6" id="KW-0472">Membrane</keyword>
<dbReference type="Gene3D" id="2.40.160.60">
    <property type="entry name" value="Outer membrane protein transport protein (OMPP1/FadL/TodX)"/>
    <property type="match status" value="1"/>
</dbReference>
<dbReference type="RefSeq" id="WP_350937532.1">
    <property type="nucleotide sequence ID" value="NZ_JAYWLC010000009.1"/>
</dbReference>
<keyword evidence="5 8" id="KW-0732">Signal</keyword>
<reference evidence="9 10" key="1">
    <citation type="submission" date="2024-01" db="EMBL/GenBank/DDBJ databases">
        <authorList>
            <person name="Deng Y."/>
            <person name="Su J."/>
        </authorList>
    </citation>
    <scope>NUCLEOTIDE SEQUENCE [LARGE SCALE GENOMIC DNA]</scope>
    <source>
        <strain evidence="9 10">CPCC 100088</strain>
    </source>
</reference>
<keyword evidence="3" id="KW-1134">Transmembrane beta strand</keyword>
<keyword evidence="10" id="KW-1185">Reference proteome</keyword>
<evidence type="ECO:0000256" key="4">
    <source>
        <dbReference type="ARBA" id="ARBA00022692"/>
    </source>
</evidence>
<evidence type="ECO:0000256" key="1">
    <source>
        <dbReference type="ARBA" id="ARBA00004571"/>
    </source>
</evidence>
<sequence length="381" mass="40398">MLAPLTLMMTCALCALSTAPVFAGGIERTAFSTGLLFEQGRVVQFELGGFRPDVSGRLSPAFGPLAGTGSGDMTTDFGLWTLGAKLPLGDRTDLMISFDHPYGADVSYPRTGSGYILEGSTATLDSSALTGVLRYRLTPAISALAGIRVEQMTGIANLNLAPPSLPGVTLGYDVDASRETDMGYILGVAWEKPEIGARVALTYLSSITHDFDGRETYSTPYGSQTATTSWTSEIPQSVLLEAQTGIAPDTLLFGTIRWTDWSAFSVAPGLYRATAFSSDGSNLVDPIEDTVTYSLGLGHRFTESWSGAVIATYEPSSGNIVGNLGPTDGYRSLTLAATWTHEAVSSSFALRYVEIGGADTRIAGFDDNSGWGAGMRISYRF</sequence>
<dbReference type="EMBL" id="JAYWLC010000009">
    <property type="protein sequence ID" value="MER5172607.1"/>
    <property type="molecule type" value="Genomic_DNA"/>
</dbReference>
<feature type="chain" id="PRO_5047025744" evidence="8">
    <location>
        <begin position="24"/>
        <end position="381"/>
    </location>
</feature>
<feature type="signal peptide" evidence="8">
    <location>
        <begin position="1"/>
        <end position="23"/>
    </location>
</feature>
<keyword evidence="7" id="KW-0998">Cell outer membrane</keyword>
<proteinExistence type="inferred from homology"/>
<dbReference type="PANTHER" id="PTHR35093:SF8">
    <property type="entry name" value="OUTER MEMBRANE PROTEIN NMB0088-RELATED"/>
    <property type="match status" value="1"/>
</dbReference>
<evidence type="ECO:0000256" key="3">
    <source>
        <dbReference type="ARBA" id="ARBA00022452"/>
    </source>
</evidence>
<evidence type="ECO:0000313" key="10">
    <source>
        <dbReference type="Proteomes" id="UP001438953"/>
    </source>
</evidence>
<dbReference type="PANTHER" id="PTHR35093">
    <property type="entry name" value="OUTER MEMBRANE PROTEIN NMB0088-RELATED"/>
    <property type="match status" value="1"/>
</dbReference>
<evidence type="ECO:0000256" key="8">
    <source>
        <dbReference type="SAM" id="SignalP"/>
    </source>
</evidence>
<gene>
    <name evidence="9" type="ORF">VSX56_12570</name>
</gene>
<dbReference type="SUPFAM" id="SSF56935">
    <property type="entry name" value="Porins"/>
    <property type="match status" value="1"/>
</dbReference>
<organism evidence="9 10">
    <name type="scientific">Thioclava kandeliae</name>
    <dbReference type="NCBI Taxonomy" id="3070818"/>
    <lineage>
        <taxon>Bacteria</taxon>
        <taxon>Pseudomonadati</taxon>
        <taxon>Pseudomonadota</taxon>
        <taxon>Alphaproteobacteria</taxon>
        <taxon>Rhodobacterales</taxon>
        <taxon>Paracoccaceae</taxon>
        <taxon>Thioclava</taxon>
    </lineage>
</organism>
<evidence type="ECO:0000256" key="6">
    <source>
        <dbReference type="ARBA" id="ARBA00023136"/>
    </source>
</evidence>
<dbReference type="Pfam" id="PF03349">
    <property type="entry name" value="Toluene_X"/>
    <property type="match status" value="1"/>
</dbReference>
<comment type="similarity">
    <text evidence="2">Belongs to the OmpP1/FadL family.</text>
</comment>
<evidence type="ECO:0000256" key="7">
    <source>
        <dbReference type="ARBA" id="ARBA00023237"/>
    </source>
</evidence>